<dbReference type="PANTHER" id="PTHR42924:SF3">
    <property type="entry name" value="POLYMERASE_HISTIDINOL PHOSPHATASE N-TERMINAL DOMAIN-CONTAINING PROTEIN"/>
    <property type="match status" value="1"/>
</dbReference>
<dbReference type="NCBIfam" id="NF038032">
    <property type="entry name" value="CehA_McbA_metalo"/>
    <property type="match status" value="1"/>
</dbReference>
<dbReference type="Pfam" id="PF12228">
    <property type="entry name" value="DUF3604"/>
    <property type="match status" value="1"/>
</dbReference>
<evidence type="ECO:0000259" key="2">
    <source>
        <dbReference type="SMART" id="SM00481"/>
    </source>
</evidence>
<comment type="caution">
    <text evidence="3">The sequence shown here is derived from an EMBL/GenBank/DDBJ whole genome shotgun (WGS) entry which is preliminary data.</text>
</comment>
<dbReference type="PANTHER" id="PTHR42924">
    <property type="entry name" value="EXONUCLEASE"/>
    <property type="match status" value="1"/>
</dbReference>
<dbReference type="EMBL" id="JAATEM010000021">
    <property type="protein sequence ID" value="NJP51992.1"/>
    <property type="molecule type" value="Genomic_DNA"/>
</dbReference>
<dbReference type="InterPro" id="IPR006311">
    <property type="entry name" value="TAT_signal"/>
</dbReference>
<dbReference type="SMART" id="SM00481">
    <property type="entry name" value="POLIIIAc"/>
    <property type="match status" value="1"/>
</dbReference>
<gene>
    <name evidence="3" type="ORF">HCJ93_18520</name>
</gene>
<dbReference type="InterPro" id="IPR016195">
    <property type="entry name" value="Pol/histidinol_Pase-like"/>
</dbReference>
<feature type="domain" description="Polymerase/histidinol phosphatase N-terminal" evidence="2">
    <location>
        <begin position="87"/>
        <end position="164"/>
    </location>
</feature>
<name>A0ABX1AAE4_9ACTN</name>
<dbReference type="PROSITE" id="PS51318">
    <property type="entry name" value="TAT"/>
    <property type="match status" value="1"/>
</dbReference>
<keyword evidence="4" id="KW-1185">Reference proteome</keyword>
<dbReference type="Gene3D" id="3.20.20.140">
    <property type="entry name" value="Metal-dependent hydrolases"/>
    <property type="match status" value="1"/>
</dbReference>
<evidence type="ECO:0000313" key="4">
    <source>
        <dbReference type="Proteomes" id="UP000730591"/>
    </source>
</evidence>
<accession>A0ABX1AAE4</accession>
<organism evidence="3 4">
    <name type="scientific">Streptomyces composti</name>
    <dbReference type="NCBI Taxonomy" id="2720025"/>
    <lineage>
        <taxon>Bacteria</taxon>
        <taxon>Bacillati</taxon>
        <taxon>Actinomycetota</taxon>
        <taxon>Actinomycetes</taxon>
        <taxon>Kitasatosporales</taxon>
        <taxon>Streptomycetaceae</taxon>
        <taxon>Streptomyces</taxon>
    </lineage>
</organism>
<feature type="region of interest" description="Disordered" evidence="1">
    <location>
        <begin position="1"/>
        <end position="28"/>
    </location>
</feature>
<protein>
    <submittedName>
        <fullName evidence="3">CehA/McbA family metallohydrolase</fullName>
    </submittedName>
</protein>
<dbReference type="SUPFAM" id="SSF89550">
    <property type="entry name" value="PHP domain-like"/>
    <property type="match status" value="1"/>
</dbReference>
<evidence type="ECO:0000313" key="3">
    <source>
        <dbReference type="EMBL" id="NJP51992.1"/>
    </source>
</evidence>
<proteinExistence type="predicted"/>
<dbReference type="InterPro" id="IPR052018">
    <property type="entry name" value="PHP_domain"/>
</dbReference>
<dbReference type="InterPro" id="IPR022028">
    <property type="entry name" value="DUF3604"/>
</dbReference>
<sequence length="426" mass="45242">MDRYHAHTCHHDHVRDPDRAASYGQIDPSARPVGRRALLAGVGGLLMLAAMPGTARAAHATMAGSSVPLVAAARSSKLTQGTTLVHADMHNHTVMSDGDGSADAAFASMREAGLDVAALTDHTTLFAIEGLSSGEWNTQGQLADAANDLGMFTALRGFEWSSPTHGHVNIWNTGDFADLGRAGSPGSLYSWLADRPAGVASFNHPGREEGRFNDFAFNSSVLNQMVGLEMFNRTDDYLFEGWSSGVTSPLVACLNAGWRPGLTGVTDEHGTTWGFHEGKGRSGLWVTENTRTAVFEAMLARRSFATRVSGLRVDATAGGVRMGSSIPLASGDVRFLVDVDRGPDWDGKALTIQVLRPDTSAPSVVDVIETVNGTVADFTVPLDVSDGDWVVLRISDPTVANGTPGPDGHPCNDFGVAYTSPWWLQP</sequence>
<feature type="compositionally biased region" description="Basic and acidic residues" evidence="1">
    <location>
        <begin position="1"/>
        <end position="19"/>
    </location>
</feature>
<dbReference type="Proteomes" id="UP000730591">
    <property type="component" value="Unassembled WGS sequence"/>
</dbReference>
<reference evidence="3 4" key="1">
    <citation type="submission" date="2020-03" db="EMBL/GenBank/DDBJ databases">
        <title>WGS of actinomycetes isolated from Thailand.</title>
        <authorList>
            <person name="Thawai C."/>
        </authorList>
    </citation>
    <scope>NUCLEOTIDE SEQUENCE [LARGE SCALE GENOMIC DNA]</scope>
    <source>
        <strain evidence="3 4">SBST2-5</strain>
    </source>
</reference>
<evidence type="ECO:0000256" key="1">
    <source>
        <dbReference type="SAM" id="MobiDB-lite"/>
    </source>
</evidence>
<dbReference type="InterPro" id="IPR003141">
    <property type="entry name" value="Pol/His_phosphatase_N"/>
</dbReference>